<accession>A0A8S4QLT9</accession>
<keyword evidence="2" id="KW-1185">Reference proteome</keyword>
<dbReference type="AlphaFoldDB" id="A0A8S4QLT9"/>
<gene>
    <name evidence="1" type="primary">jg23292</name>
    <name evidence="1" type="ORF">PAEG_LOCUS3652</name>
</gene>
<dbReference type="EMBL" id="CAKXAJ010011866">
    <property type="protein sequence ID" value="CAH2215518.1"/>
    <property type="molecule type" value="Genomic_DNA"/>
</dbReference>
<proteinExistence type="predicted"/>
<organism evidence="1 2">
    <name type="scientific">Pararge aegeria aegeria</name>
    <dbReference type="NCBI Taxonomy" id="348720"/>
    <lineage>
        <taxon>Eukaryota</taxon>
        <taxon>Metazoa</taxon>
        <taxon>Ecdysozoa</taxon>
        <taxon>Arthropoda</taxon>
        <taxon>Hexapoda</taxon>
        <taxon>Insecta</taxon>
        <taxon>Pterygota</taxon>
        <taxon>Neoptera</taxon>
        <taxon>Endopterygota</taxon>
        <taxon>Lepidoptera</taxon>
        <taxon>Glossata</taxon>
        <taxon>Ditrysia</taxon>
        <taxon>Papilionoidea</taxon>
        <taxon>Nymphalidae</taxon>
        <taxon>Satyrinae</taxon>
        <taxon>Satyrini</taxon>
        <taxon>Parargina</taxon>
        <taxon>Pararge</taxon>
    </lineage>
</organism>
<sequence>MILAFFNHTSDPLDKIREVIPQEKEGSRARMGRILTTYYLCCIKYLTDLDMASLVQGDNRCRIMIDDLQTIPNKSRPTYMNLKSTGREIKKEIVAFQAVYGAYVMCRPVATKRSFPKNFSDEAISNAVCTVCPDLWDKIRRSHPASISLPFTEQSQEAIYVPLNKEVAANMILAFFNHTSDPLDKIREVIPQEKEGSRARMGRILTTYYLCCIKYLTDLDMASLVQGDNRCRIMIDDLQTIPNKSRPTYMNLKSTGREIKKEIVAFQAVYGAYVMCRPVATKRSFREWVSKRYASFLASIQYTPEVNVSLPIQEGGT</sequence>
<evidence type="ECO:0000313" key="1">
    <source>
        <dbReference type="EMBL" id="CAH2215518.1"/>
    </source>
</evidence>
<evidence type="ECO:0000313" key="2">
    <source>
        <dbReference type="Proteomes" id="UP000838756"/>
    </source>
</evidence>
<dbReference type="Proteomes" id="UP000838756">
    <property type="component" value="Unassembled WGS sequence"/>
</dbReference>
<reference evidence="1" key="1">
    <citation type="submission" date="2022-03" db="EMBL/GenBank/DDBJ databases">
        <authorList>
            <person name="Lindestad O."/>
        </authorList>
    </citation>
    <scope>NUCLEOTIDE SEQUENCE</scope>
</reference>
<dbReference type="OrthoDB" id="7458017at2759"/>
<name>A0A8S4QLT9_9NEOP</name>
<protein>
    <submittedName>
        <fullName evidence="1">Jg23292 protein</fullName>
    </submittedName>
</protein>
<comment type="caution">
    <text evidence="1">The sequence shown here is derived from an EMBL/GenBank/DDBJ whole genome shotgun (WGS) entry which is preliminary data.</text>
</comment>
<feature type="non-terminal residue" evidence="1">
    <location>
        <position position="1"/>
    </location>
</feature>